<dbReference type="AlphaFoldDB" id="B0C8Q9"/>
<dbReference type="Proteomes" id="UP000000268">
    <property type="component" value="Chromosome"/>
</dbReference>
<accession>B0C8Q9</accession>
<reference evidence="1 2" key="1">
    <citation type="journal article" date="2008" name="Proc. Natl. Acad. Sci. U.S.A.">
        <title>Niche adaptation and genome expansion in the chlorophyll d-producing cyanobacterium Acaryochloris marina.</title>
        <authorList>
            <person name="Swingley W.D."/>
            <person name="Chen M."/>
            <person name="Cheung P.C."/>
            <person name="Conrad A.L."/>
            <person name="Dejesa L.C."/>
            <person name="Hao J."/>
            <person name="Honchak B.M."/>
            <person name="Karbach L.E."/>
            <person name="Kurdoglu A."/>
            <person name="Lahiri S."/>
            <person name="Mastrian S.D."/>
            <person name="Miyashita H."/>
            <person name="Page L."/>
            <person name="Ramakrishna P."/>
            <person name="Satoh S."/>
            <person name="Sattley W.M."/>
            <person name="Shimada Y."/>
            <person name="Taylor H.L."/>
            <person name="Tomo T."/>
            <person name="Tsuchiya T."/>
            <person name="Wang Z.T."/>
            <person name="Raymond J."/>
            <person name="Mimuro M."/>
            <person name="Blankenship R.E."/>
            <person name="Touchman J.W."/>
        </authorList>
    </citation>
    <scope>NUCLEOTIDE SEQUENCE [LARGE SCALE GENOMIC DNA]</scope>
    <source>
        <strain evidence="2">MBIC 11017</strain>
    </source>
</reference>
<keyword evidence="2" id="KW-1185">Reference proteome</keyword>
<name>B0C8Q9_ACAM1</name>
<sequence length="41" mass="4789">MVRASKTVIQCQERQANLNSILIKHYFDWGKRIGITKLLKS</sequence>
<organism evidence="1 2">
    <name type="scientific">Acaryochloris marina (strain MBIC 11017)</name>
    <dbReference type="NCBI Taxonomy" id="329726"/>
    <lineage>
        <taxon>Bacteria</taxon>
        <taxon>Bacillati</taxon>
        <taxon>Cyanobacteriota</taxon>
        <taxon>Cyanophyceae</taxon>
        <taxon>Acaryochloridales</taxon>
        <taxon>Acaryochloridaceae</taxon>
        <taxon>Acaryochloris</taxon>
    </lineage>
</organism>
<dbReference type="HOGENOM" id="CLU_3264083_0_0_3"/>
<dbReference type="EMBL" id="CP000828">
    <property type="protein sequence ID" value="ABW31321.1"/>
    <property type="molecule type" value="Genomic_DNA"/>
</dbReference>
<gene>
    <name evidence="1" type="ordered locus">AM1_6390</name>
</gene>
<evidence type="ECO:0000313" key="2">
    <source>
        <dbReference type="Proteomes" id="UP000000268"/>
    </source>
</evidence>
<protein>
    <submittedName>
        <fullName evidence="1">Uncharacterized protein</fullName>
    </submittedName>
</protein>
<proteinExistence type="predicted"/>
<dbReference type="KEGG" id="amr:AM1_6390"/>
<evidence type="ECO:0000313" key="1">
    <source>
        <dbReference type="EMBL" id="ABW31321.1"/>
    </source>
</evidence>